<gene>
    <name evidence="1" type="ORF">NCTC12965_07185</name>
</gene>
<accession>A0A4V6KV23</accession>
<dbReference type="AlphaFoldDB" id="A0A4V6KV23"/>
<sequence length="35" mass="4139">MNKTRFTESQAFGVTPLHEQYFATPPSFITQERFM</sequence>
<reference evidence="1" key="1">
    <citation type="submission" date="2019-05" db="EMBL/GenBank/DDBJ databases">
        <authorList>
            <consortium name="Pathogen Informatics"/>
        </authorList>
    </citation>
    <scope>NUCLEOTIDE SEQUENCE [LARGE SCALE GENOMIC DNA]</scope>
    <source>
        <strain evidence="1">NCTC12965</strain>
    </source>
</reference>
<protein>
    <submittedName>
        <fullName evidence="1">Uncharacterized protein</fullName>
    </submittedName>
</protein>
<evidence type="ECO:0000313" key="1">
    <source>
        <dbReference type="EMBL" id="VTR56618.1"/>
    </source>
</evidence>
<organism evidence="1">
    <name type="scientific">Serratia fonticola</name>
    <dbReference type="NCBI Taxonomy" id="47917"/>
    <lineage>
        <taxon>Bacteria</taxon>
        <taxon>Pseudomonadati</taxon>
        <taxon>Pseudomonadota</taxon>
        <taxon>Gammaproteobacteria</taxon>
        <taxon>Enterobacterales</taxon>
        <taxon>Yersiniaceae</taxon>
        <taxon>Serratia</taxon>
    </lineage>
</organism>
<name>A0A4V6KV23_SERFO</name>
<dbReference type="EMBL" id="CABEEZ010000134">
    <property type="protein sequence ID" value="VTR56618.1"/>
    <property type="molecule type" value="Genomic_DNA"/>
</dbReference>
<proteinExistence type="predicted"/>